<dbReference type="AlphaFoldDB" id="F4XPJ4"/>
<accession>F4XPJ4</accession>
<dbReference type="Proteomes" id="UP000003959">
    <property type="component" value="Unassembled WGS sequence"/>
</dbReference>
<name>F4XPJ4_9CYAN</name>
<dbReference type="EMBL" id="GL890848">
    <property type="protein sequence ID" value="EGJ33448.1"/>
    <property type="molecule type" value="Genomic_DNA"/>
</dbReference>
<dbReference type="HOGENOM" id="CLU_3397450_0_0_3"/>
<reference evidence="2" key="1">
    <citation type="journal article" date="2011" name="Proc. Natl. Acad. Sci. U.S.A.">
        <title>Genomic insights into the physiology and ecology of the marine filamentous cyanobacterium Lyngbya majuscula.</title>
        <authorList>
            <person name="Jones A.C."/>
            <person name="Monroe E.A."/>
            <person name="Podell S."/>
            <person name="Hess W.R."/>
            <person name="Klages S."/>
            <person name="Esquenazi E."/>
            <person name="Niessen S."/>
            <person name="Hoover H."/>
            <person name="Rothmann M."/>
            <person name="Lasken R.S."/>
            <person name="Yates J.R.III."/>
            <person name="Reinhardt R."/>
            <person name="Kube M."/>
            <person name="Burkart M.D."/>
            <person name="Allen E.E."/>
            <person name="Dorrestein P.C."/>
            <person name="Gerwick W.H."/>
            <person name="Gerwick L."/>
        </authorList>
    </citation>
    <scope>NUCLEOTIDE SEQUENCE [LARGE SCALE GENOMIC DNA]</scope>
    <source>
        <strain evidence="2">3L</strain>
    </source>
</reference>
<keyword evidence="2" id="KW-1185">Reference proteome</keyword>
<gene>
    <name evidence="1" type="ORF">LYNGBM3L_34980</name>
</gene>
<evidence type="ECO:0000313" key="2">
    <source>
        <dbReference type="Proteomes" id="UP000003959"/>
    </source>
</evidence>
<evidence type="ECO:0000313" key="1">
    <source>
        <dbReference type="EMBL" id="EGJ33448.1"/>
    </source>
</evidence>
<proteinExistence type="predicted"/>
<organism evidence="1 2">
    <name type="scientific">Moorena producens 3L</name>
    <dbReference type="NCBI Taxonomy" id="489825"/>
    <lineage>
        <taxon>Bacteria</taxon>
        <taxon>Bacillati</taxon>
        <taxon>Cyanobacteriota</taxon>
        <taxon>Cyanophyceae</taxon>
        <taxon>Coleofasciculales</taxon>
        <taxon>Coleofasciculaceae</taxon>
        <taxon>Moorena</taxon>
    </lineage>
</organism>
<protein>
    <submittedName>
        <fullName evidence="1">Uncharacterized protein</fullName>
    </submittedName>
</protein>
<sequence>MIPEKSEAILTFDMSTNRINTLINLISLMIV</sequence>